<feature type="binding site" evidence="23">
    <location>
        <position position="143"/>
    </location>
    <ligand>
        <name>Ca(2+)</name>
        <dbReference type="ChEBI" id="CHEBI:29108"/>
        <label>2</label>
    </ligand>
</feature>
<accession>A0AAX7FDU3</accession>
<dbReference type="Gene3D" id="2.40.10.10">
    <property type="entry name" value="Trypsin-like serine proteases"/>
    <property type="match status" value="1"/>
</dbReference>
<feature type="disulfide bond" evidence="21">
    <location>
        <begin position="157"/>
        <end position="170"/>
    </location>
</feature>
<feature type="disulfide bond" evidence="21">
    <location>
        <begin position="587"/>
        <end position="610"/>
    </location>
</feature>
<organism evidence="30 31">
    <name type="scientific">Anabas testudineus</name>
    <name type="common">Climbing perch</name>
    <name type="synonym">Anthias testudineus</name>
    <dbReference type="NCBI Taxonomy" id="64144"/>
    <lineage>
        <taxon>Eukaryota</taxon>
        <taxon>Metazoa</taxon>
        <taxon>Chordata</taxon>
        <taxon>Craniata</taxon>
        <taxon>Vertebrata</taxon>
        <taxon>Euteleostomi</taxon>
        <taxon>Actinopterygii</taxon>
        <taxon>Neopterygii</taxon>
        <taxon>Teleostei</taxon>
        <taxon>Neoteleostei</taxon>
        <taxon>Acanthomorphata</taxon>
        <taxon>Anabantaria</taxon>
        <taxon>Anabantiformes</taxon>
        <taxon>Anabantoidei</taxon>
        <taxon>Anabantidae</taxon>
        <taxon>Anabas</taxon>
    </lineage>
</organism>
<dbReference type="Gene3D" id="2.60.120.290">
    <property type="entry name" value="Spermadhesin, CUB domain"/>
    <property type="match status" value="2"/>
</dbReference>
<keyword evidence="14" id="KW-0391">Immunity</keyword>
<evidence type="ECO:0000256" key="12">
    <source>
        <dbReference type="ARBA" id="ARBA00022801"/>
    </source>
</evidence>
<comment type="function">
    <text evidence="19">Serine protease component of the complement C1 complex, a multiprotein complex that initiates the classical pathway of the complement system, a cascade of proteins that leads to phagocytosis and breakdown of pathogens and signaling that strengthens the adaptive immune system. C1R catalyzes the first enzymatic step in the classical complement pathway: it is activated by the C1Q subcomplex of the C1 complex, which associates with IgG or IgM immunoglobulins complexed with antigens to form antigen-antibody complexes on the surface of pathogens. Immunoglobulin-binding promotes the autocatalytic cleavage and activation of C1R. Activated C1R then cleaves and activates C1S, the second protease of the classical complement pathway. It is unclear if C1R activates C1S within single, strained C1 complexes or between neighboring C1 complexes on surfaces.</text>
</comment>
<dbReference type="GO" id="GO:0031638">
    <property type="term" value="P:zymogen activation"/>
    <property type="evidence" value="ECO:0007669"/>
    <property type="project" value="TreeGrafter"/>
</dbReference>
<dbReference type="GO" id="GO:0006958">
    <property type="term" value="P:complement activation, classical pathway"/>
    <property type="evidence" value="ECO:0007669"/>
    <property type="project" value="UniProtKB-KW"/>
</dbReference>
<feature type="domain" description="CUB" evidence="27">
    <location>
        <begin position="17"/>
        <end position="139"/>
    </location>
</feature>
<keyword evidence="12" id="KW-0378">Hydrolase</keyword>
<feature type="binding site" evidence="23">
    <location>
        <position position="77"/>
    </location>
    <ligand>
        <name>Ca(2+)</name>
        <dbReference type="ChEBI" id="CHEBI:29108"/>
        <label>1</label>
    </ligand>
</feature>
<dbReference type="GO" id="GO:0072562">
    <property type="term" value="C:blood microparticle"/>
    <property type="evidence" value="ECO:0007669"/>
    <property type="project" value="TreeGrafter"/>
</dbReference>
<evidence type="ECO:0000256" key="11">
    <source>
        <dbReference type="ARBA" id="ARBA00022737"/>
    </source>
</evidence>
<evidence type="ECO:0000256" key="23">
    <source>
        <dbReference type="PIRSR" id="PIRSR001155-4"/>
    </source>
</evidence>
<keyword evidence="9 25" id="KW-0768">Sushi</keyword>
<evidence type="ECO:0000256" key="22">
    <source>
        <dbReference type="PIRSR" id="PIRSR001155-3"/>
    </source>
</evidence>
<reference evidence="30" key="3">
    <citation type="submission" date="2025-09" db="UniProtKB">
        <authorList>
            <consortium name="Ensembl"/>
        </authorList>
    </citation>
    <scope>IDENTIFICATION</scope>
</reference>
<sequence length="675" mass="74629">MTRFCCIIWLFSFAVWGGSRLVDSVPAMHGEVQSPQYPRPYPPNLMRQWDLWVPEGFQIQLTLKHLDIKTSDGCHQDSLTVLYDQKVLGKFCGQGSSSNHPSKKPILSPGNRLTLIFQTSDSTPEQQQHIGFSATHKAIDIDECSKPDPGDGLGPLCSQLCVNTPGSYRCSCHNGYKLHLDQRTCVLSCSGCIFDKREGRLSSPGYPQPSPPFLSCKHIISVEPRFTVILNFTGNFHIDSVDTQEGPSCLHHWLQVTVPGREPMKLCGAKSPGLIATNSNTVRLDYHTDEEGLSNGWSLEYSTHSELCKLLCLFGCCCLSRVQEARECDQWQWHMILCQIKKLTGCGEPEPLLNGRVTFLSGSQNQYLSVIQYHCNEPFYYLAGDINATFTCQADGKWKSNHNSDITPTCIPVCGQPTKRISVYQRIIGGSDAPDDTIPWQVMMNIEGGRGGGMIIADRWIMTAAHVVSNQGILASNDTVKVYTGVTDIKRDMSSPVYAASVHVHPQYNNPNYVDYNNDIALIKLRDPITFNSSVMPVCLPAEGATYQTGNMGLVSGFGIIKTNDSRMVLTNKLKYVYVPLVDQDTCNNSISVSKTKLTNIPSLTNNMFCAGIPEGGKDSCQGDTGGPFVLSDSGRYWAAGIVSWGVECGQQGTYGVYTKVTNYLNWIHKTMQEN</sequence>
<feature type="binding site" evidence="23">
    <location>
        <position position="122"/>
    </location>
    <ligand>
        <name>Ca(2+)</name>
        <dbReference type="ChEBI" id="CHEBI:29108"/>
        <label>1</label>
    </ligand>
</feature>
<dbReference type="GO" id="GO:0045087">
    <property type="term" value="P:innate immune response"/>
    <property type="evidence" value="ECO:0007669"/>
    <property type="project" value="UniProtKB-KW"/>
</dbReference>
<feature type="disulfide bond" evidence="21">
    <location>
        <begin position="172"/>
        <end position="185"/>
    </location>
</feature>
<keyword evidence="11" id="KW-0677">Repeat</keyword>
<keyword evidence="26" id="KW-0732">Signal</keyword>
<gene>
    <name evidence="30" type="primary">C1R</name>
</gene>
<feature type="modified residue" description="(3R)-3-hydroxyasparagine" evidence="22">
    <location>
        <position position="163"/>
    </location>
</feature>
<keyword evidence="18 22" id="KW-0379">Hydroxylation</keyword>
<evidence type="ECO:0000256" key="2">
    <source>
        <dbReference type="ARBA" id="ARBA00004241"/>
    </source>
</evidence>
<dbReference type="FunFam" id="2.40.10.10:FF:000003">
    <property type="entry name" value="Transmembrane serine protease 3"/>
    <property type="match status" value="1"/>
</dbReference>
<evidence type="ECO:0000256" key="10">
    <source>
        <dbReference type="ARBA" id="ARBA00022670"/>
    </source>
</evidence>
<dbReference type="InterPro" id="IPR000742">
    <property type="entry name" value="EGF"/>
</dbReference>
<dbReference type="CDD" id="cd00190">
    <property type="entry name" value="Tryp_SPc"/>
    <property type="match status" value="1"/>
</dbReference>
<dbReference type="InterPro" id="IPR035914">
    <property type="entry name" value="Sperma_CUB_dom_sf"/>
</dbReference>
<dbReference type="CDD" id="cd00054">
    <property type="entry name" value="EGF_CA"/>
    <property type="match status" value="1"/>
</dbReference>
<dbReference type="InterPro" id="IPR035976">
    <property type="entry name" value="Sushi/SCR/CCP_sf"/>
</dbReference>
<dbReference type="CDD" id="cd00041">
    <property type="entry name" value="CUB"/>
    <property type="match status" value="2"/>
</dbReference>
<evidence type="ECO:0000256" key="6">
    <source>
        <dbReference type="ARBA" id="ARBA00022536"/>
    </source>
</evidence>
<evidence type="ECO:0000259" key="27">
    <source>
        <dbReference type="PROSITE" id="PS01180"/>
    </source>
</evidence>
<comment type="subcellular location">
    <subcellularLocation>
        <location evidence="2">Cell surface</location>
    </subcellularLocation>
    <subcellularLocation>
        <location evidence="3">Secreted</location>
    </subcellularLocation>
</comment>
<dbReference type="SMART" id="SM00179">
    <property type="entry name" value="EGF_CA"/>
    <property type="match status" value="1"/>
</dbReference>
<dbReference type="FunFam" id="2.10.25.10:FF:000240">
    <property type="entry name" value="Vitamin K-dependent protein S"/>
    <property type="match status" value="1"/>
</dbReference>
<dbReference type="SMART" id="SM00181">
    <property type="entry name" value="EGF"/>
    <property type="match status" value="1"/>
</dbReference>
<dbReference type="InterPro" id="IPR018097">
    <property type="entry name" value="EGF_Ca-bd_CS"/>
</dbReference>
<protein>
    <recommendedName>
        <fullName evidence="4">complement subcomponent C1r</fullName>
        <ecNumber evidence="4">3.4.21.41</ecNumber>
    </recommendedName>
</protein>
<dbReference type="InterPro" id="IPR001881">
    <property type="entry name" value="EGF-like_Ca-bd_dom"/>
</dbReference>
<evidence type="ECO:0000256" key="21">
    <source>
        <dbReference type="PIRSR" id="PIRSR001155-2"/>
    </source>
</evidence>
<dbReference type="GO" id="GO:0005509">
    <property type="term" value="F:calcium ion binding"/>
    <property type="evidence" value="ECO:0007669"/>
    <property type="project" value="InterPro"/>
</dbReference>
<feature type="disulfide bond" evidence="21">
    <location>
        <begin position="621"/>
        <end position="649"/>
    </location>
</feature>
<proteinExistence type="predicted"/>
<evidence type="ECO:0000256" key="17">
    <source>
        <dbReference type="ARBA" id="ARBA00023180"/>
    </source>
</evidence>
<dbReference type="EC" id="3.4.21.41" evidence="4"/>
<dbReference type="Gene3D" id="2.10.70.10">
    <property type="entry name" value="Complement Module, domain 1"/>
    <property type="match status" value="1"/>
</dbReference>
<keyword evidence="7 22" id="KW-0597">Phosphoprotein</keyword>
<name>A0AAX7FDU3_ANATE</name>
<feature type="disulfide bond" evidence="21 24">
    <location>
        <begin position="189"/>
        <end position="216"/>
    </location>
</feature>
<evidence type="ECO:0000313" key="31">
    <source>
        <dbReference type="Proteomes" id="UP000265040"/>
    </source>
</evidence>
<evidence type="ECO:0000256" key="14">
    <source>
        <dbReference type="ARBA" id="ARBA00022859"/>
    </source>
</evidence>
<dbReference type="PROSITE" id="PS01186">
    <property type="entry name" value="EGF_2"/>
    <property type="match status" value="1"/>
</dbReference>
<feature type="domain" description="Peptidase S1" evidence="28">
    <location>
        <begin position="427"/>
        <end position="673"/>
    </location>
</feature>
<evidence type="ECO:0000256" key="7">
    <source>
        <dbReference type="ARBA" id="ARBA00022553"/>
    </source>
</evidence>
<reference evidence="30" key="2">
    <citation type="submission" date="2025-08" db="UniProtKB">
        <authorList>
            <consortium name="Ensembl"/>
        </authorList>
    </citation>
    <scope>IDENTIFICATION</scope>
</reference>
<evidence type="ECO:0000256" key="16">
    <source>
        <dbReference type="ARBA" id="ARBA00023157"/>
    </source>
</evidence>
<feature type="disulfide bond" evidence="21">
    <location>
        <begin position="346"/>
        <end position="392"/>
    </location>
</feature>
<feature type="binding site" evidence="23">
    <location>
        <position position="289"/>
    </location>
    <ligand>
        <name>Ca(2+)</name>
        <dbReference type="ChEBI" id="CHEBI:29108"/>
        <label>3</label>
    </ligand>
</feature>
<evidence type="ECO:0000313" key="30">
    <source>
        <dbReference type="Ensembl" id="ENSATEP00000031026.3"/>
    </source>
</evidence>
<feature type="domain" description="Sushi" evidence="29">
    <location>
        <begin position="344"/>
        <end position="412"/>
    </location>
</feature>
<dbReference type="FunFam" id="2.10.70.10:FF:000016">
    <property type="entry name" value="Mannan-binding lectin serine protease 1"/>
    <property type="match status" value="1"/>
</dbReference>
<dbReference type="Pfam" id="PF00431">
    <property type="entry name" value="CUB"/>
    <property type="match status" value="2"/>
</dbReference>
<feature type="disulfide bond" evidence="21">
    <location>
        <begin position="375"/>
        <end position="410"/>
    </location>
</feature>
<dbReference type="InterPro" id="IPR024175">
    <property type="entry name" value="Pept_S1A_C1r/C1S/mannan-bd"/>
</dbReference>
<dbReference type="Pfam" id="PF00084">
    <property type="entry name" value="Sushi"/>
    <property type="match status" value="1"/>
</dbReference>
<keyword evidence="15" id="KW-0180">Complement pathway</keyword>
<dbReference type="PANTHER" id="PTHR24255:SF25">
    <property type="entry name" value="COMPLEMENT C1R SUBCOMPONENT"/>
    <property type="match status" value="1"/>
</dbReference>
<evidence type="ECO:0000256" key="5">
    <source>
        <dbReference type="ARBA" id="ARBA00022525"/>
    </source>
</evidence>
<keyword evidence="31" id="KW-1185">Reference proteome</keyword>
<keyword evidence="8" id="KW-0399">Innate immunity</keyword>
<dbReference type="SUPFAM" id="SSF57196">
    <property type="entry name" value="EGF/Laminin"/>
    <property type="match status" value="1"/>
</dbReference>
<dbReference type="SUPFAM" id="SSF49854">
    <property type="entry name" value="Spermadhesin, CUB domain"/>
    <property type="match status" value="2"/>
</dbReference>
<evidence type="ECO:0000259" key="28">
    <source>
        <dbReference type="PROSITE" id="PS50240"/>
    </source>
</evidence>
<evidence type="ECO:0000256" key="15">
    <source>
        <dbReference type="ARBA" id="ARBA00022875"/>
    </source>
</evidence>
<keyword evidence="17" id="KW-0325">Glycoprotein</keyword>
<reference evidence="30" key="1">
    <citation type="submission" date="2021-04" db="EMBL/GenBank/DDBJ databases">
        <authorList>
            <consortium name="Wellcome Sanger Institute Data Sharing"/>
        </authorList>
    </citation>
    <scope>NUCLEOTIDE SEQUENCE [LARGE SCALE GENOMIC DNA]</scope>
</reference>
<evidence type="ECO:0000259" key="29">
    <source>
        <dbReference type="PROSITE" id="PS50923"/>
    </source>
</evidence>
<feature type="binding site" evidence="23">
    <location>
        <position position="163"/>
    </location>
    <ligand>
        <name>Ca(2+)</name>
        <dbReference type="ChEBI" id="CHEBI:29108"/>
        <label>2</label>
    </ligand>
</feature>
<dbReference type="PROSITE" id="PS01180">
    <property type="entry name" value="CUB"/>
    <property type="match status" value="2"/>
</dbReference>
<evidence type="ECO:0000256" key="26">
    <source>
        <dbReference type="SAM" id="SignalP"/>
    </source>
</evidence>
<dbReference type="PROSITE" id="PS50923">
    <property type="entry name" value="SUSHI"/>
    <property type="match status" value="1"/>
</dbReference>
<dbReference type="Proteomes" id="UP000265040">
    <property type="component" value="Chromosome 16"/>
</dbReference>
<keyword evidence="23" id="KW-0106">Calcium</keyword>
<evidence type="ECO:0000256" key="9">
    <source>
        <dbReference type="ARBA" id="ARBA00022659"/>
    </source>
</evidence>
<dbReference type="InterPro" id="IPR009003">
    <property type="entry name" value="Peptidase_S1_PA"/>
</dbReference>
<dbReference type="InterPro" id="IPR001314">
    <property type="entry name" value="Peptidase_S1A"/>
</dbReference>
<dbReference type="PANTHER" id="PTHR24255">
    <property type="entry name" value="COMPLEMENT COMPONENT 1, S SUBCOMPONENT-RELATED"/>
    <property type="match status" value="1"/>
</dbReference>
<evidence type="ECO:0000256" key="18">
    <source>
        <dbReference type="ARBA" id="ARBA00023278"/>
    </source>
</evidence>
<keyword evidence="10" id="KW-0645">Protease</keyword>
<dbReference type="SMART" id="SM00042">
    <property type="entry name" value="CUB"/>
    <property type="match status" value="2"/>
</dbReference>
<feature type="domain" description="CUB" evidence="27">
    <location>
        <begin position="189"/>
        <end position="304"/>
    </location>
</feature>
<evidence type="ECO:0000256" key="1">
    <source>
        <dbReference type="ARBA" id="ARBA00001057"/>
    </source>
</evidence>
<evidence type="ECO:0000256" key="25">
    <source>
        <dbReference type="PROSITE-ProRule" id="PRU00302"/>
    </source>
</evidence>
<keyword evidence="5" id="KW-0964">Secreted</keyword>
<dbReference type="InterPro" id="IPR043504">
    <property type="entry name" value="Peptidase_S1_PA_chymotrypsin"/>
</dbReference>
<dbReference type="CDD" id="cd00033">
    <property type="entry name" value="CCP"/>
    <property type="match status" value="1"/>
</dbReference>
<feature type="signal peptide" evidence="26">
    <location>
        <begin position="1"/>
        <end position="24"/>
    </location>
</feature>
<evidence type="ECO:0000256" key="8">
    <source>
        <dbReference type="ARBA" id="ARBA00022588"/>
    </source>
</evidence>
<dbReference type="PIRSF" id="PIRSF001155">
    <property type="entry name" value="C1r_C1s_MASP"/>
    <property type="match status" value="1"/>
</dbReference>
<comment type="catalytic activity">
    <reaction evidence="1">
        <text>Selective cleavage of Lys(or Arg)-|-Ile bond in complement subcomponent C1s to form the active form of C1s (EC 3.4.21.42).</text>
        <dbReference type="EC" id="3.4.21.41"/>
    </reaction>
</comment>
<dbReference type="Pfam" id="PF14670">
    <property type="entry name" value="FXa_inhibition"/>
    <property type="match status" value="1"/>
</dbReference>
<feature type="disulfide bond" evidence="21">
    <location>
        <begin position="312"/>
        <end position="338"/>
    </location>
</feature>
<dbReference type="InterPro" id="IPR000436">
    <property type="entry name" value="Sushi_SCR_CCP_dom"/>
</dbReference>
<comment type="caution">
    <text evidence="25">Lacks conserved residue(s) required for the propagation of feature annotation.</text>
</comment>
<feature type="chain" id="PRO_5043466891" description="complement subcomponent C1r" evidence="26">
    <location>
        <begin position="25"/>
        <end position="675"/>
    </location>
</feature>
<dbReference type="PROSITE" id="PS50240">
    <property type="entry name" value="TRYPSIN_DOM"/>
    <property type="match status" value="1"/>
</dbReference>
<comment type="PTM">
    <text evidence="22">The iron and 2-oxoglutarate dependent 3-hydroxylation of aspartate and asparagine is (R) stereospecific within EGF domains.</text>
</comment>
<dbReference type="GeneTree" id="ENSGT00950000183084"/>
<feature type="binding site" evidence="23">
    <location>
        <position position="140"/>
    </location>
    <ligand>
        <name>Ca(2+)</name>
        <dbReference type="ChEBI" id="CHEBI:29108"/>
        <label>2</label>
    </ligand>
</feature>
<dbReference type="SUPFAM" id="SSF57535">
    <property type="entry name" value="Complement control module/SCR domain"/>
    <property type="match status" value="1"/>
</dbReference>
<dbReference type="SUPFAM" id="SSF50494">
    <property type="entry name" value="Trypsin-like serine proteases"/>
    <property type="match status" value="1"/>
</dbReference>
<dbReference type="STRING" id="64144.ENSATEP00000031107"/>
<feature type="disulfide bond" evidence="21">
    <location>
        <begin position="249"/>
        <end position="267"/>
    </location>
</feature>
<keyword evidence="6" id="KW-0245">EGF-like domain</keyword>
<evidence type="ECO:0000256" key="13">
    <source>
        <dbReference type="ARBA" id="ARBA00022825"/>
    </source>
</evidence>
<feature type="modified residue" description="Phosphoserine; by CK2" evidence="22">
    <location>
        <position position="202"/>
    </location>
</feature>
<feature type="disulfide bond" evidence="21">
    <location>
        <begin position="144"/>
        <end position="161"/>
    </location>
</feature>
<evidence type="ECO:0000256" key="4">
    <source>
        <dbReference type="ARBA" id="ARBA00011907"/>
    </source>
</evidence>
<dbReference type="InterPro" id="IPR001254">
    <property type="entry name" value="Trypsin_dom"/>
</dbReference>
<dbReference type="PROSITE" id="PS01187">
    <property type="entry name" value="EGF_CA"/>
    <property type="match status" value="1"/>
</dbReference>
<dbReference type="Pfam" id="PF00089">
    <property type="entry name" value="Trypsin"/>
    <property type="match status" value="1"/>
</dbReference>
<evidence type="ECO:0000256" key="19">
    <source>
        <dbReference type="ARBA" id="ARBA00093383"/>
    </source>
</evidence>
<feature type="disulfide bond" description="Interchain (between heavy and light chains)" evidence="21">
    <location>
        <begin position="414"/>
        <end position="539"/>
    </location>
</feature>
<dbReference type="InterPro" id="IPR000859">
    <property type="entry name" value="CUB_dom"/>
</dbReference>
<dbReference type="AlphaFoldDB" id="A0AAX7FDU3"/>
<keyword evidence="23" id="KW-0479">Metal-binding</keyword>
<keyword evidence="13" id="KW-0720">Serine protease</keyword>
<evidence type="ECO:0000256" key="3">
    <source>
        <dbReference type="ARBA" id="ARBA00004613"/>
    </source>
</evidence>
<dbReference type="FunFam" id="2.60.120.290:FF:000012">
    <property type="entry name" value="mannan-binding lectin serine protease 1 isoform X1"/>
    <property type="match status" value="1"/>
</dbReference>
<dbReference type="SMART" id="SM00032">
    <property type="entry name" value="CCP"/>
    <property type="match status" value="1"/>
</dbReference>
<dbReference type="GO" id="GO:0009986">
    <property type="term" value="C:cell surface"/>
    <property type="evidence" value="ECO:0007669"/>
    <property type="project" value="UniProtKB-SubCell"/>
</dbReference>
<evidence type="ECO:0000256" key="20">
    <source>
        <dbReference type="ARBA" id="ARBA00093536"/>
    </source>
</evidence>
<comment type="subunit">
    <text evidence="20">Core component of the complement C1 complex, a calcium-dependent complex composed of 1 molecule of the C1Q subcomplex, 2 molecules of C1R and 2 molecules of C1S. The C1Q subcomplex is composed 18 subunits: 3 chains of C1QA, C1QB, and C1QC trimerize to form 6 collagen-like triple helices connected to six globular ligand-recognition modules. Within the C1 complex, C1R is a dimer of identical chains, each of which is activated by cleavage into two chains, heavy and light, connected by disulfide bonds.</text>
</comment>
<evidence type="ECO:0000256" key="24">
    <source>
        <dbReference type="PROSITE-ProRule" id="PRU00059"/>
    </source>
</evidence>
<feature type="disulfide bond" evidence="21">
    <location>
        <begin position="74"/>
        <end position="92"/>
    </location>
</feature>
<dbReference type="Gene3D" id="2.10.25.10">
    <property type="entry name" value="Laminin"/>
    <property type="match status" value="1"/>
</dbReference>
<dbReference type="GO" id="GO:0004252">
    <property type="term" value="F:serine-type endopeptidase activity"/>
    <property type="evidence" value="ECO:0007669"/>
    <property type="project" value="UniProtKB-EC"/>
</dbReference>
<dbReference type="Ensembl" id="ENSATET00000031489.3">
    <property type="protein sequence ID" value="ENSATEP00000031026.3"/>
    <property type="gene ID" value="ENSATEG00000021426.3"/>
</dbReference>
<keyword evidence="16 21" id="KW-1015">Disulfide bond</keyword>
<dbReference type="SMART" id="SM00020">
    <property type="entry name" value="Tryp_SPc"/>
    <property type="match status" value="1"/>
</dbReference>
<dbReference type="PRINTS" id="PR00722">
    <property type="entry name" value="CHYMOTRYPSIN"/>
</dbReference>